<dbReference type="InterPro" id="IPR001282">
    <property type="entry name" value="G6P_DH"/>
</dbReference>
<dbReference type="Gene3D" id="3.40.50.720">
    <property type="entry name" value="NAD(P)-binding Rossmann-like Domain"/>
    <property type="match status" value="1"/>
</dbReference>
<evidence type="ECO:0000256" key="6">
    <source>
        <dbReference type="ARBA" id="ARBA00023277"/>
    </source>
</evidence>
<feature type="domain" description="Glucose-6-phosphate dehydrogenase C-terminal" evidence="9">
    <location>
        <begin position="183"/>
        <end position="482"/>
    </location>
</feature>
<dbReference type="EMBL" id="LICA01000007">
    <property type="protein sequence ID" value="KRO97315.1"/>
    <property type="molecule type" value="Genomic_DNA"/>
</dbReference>
<dbReference type="Pfam" id="PF00479">
    <property type="entry name" value="G6PD_N"/>
    <property type="match status" value="1"/>
</dbReference>
<dbReference type="GO" id="GO:0009051">
    <property type="term" value="P:pentose-phosphate shunt, oxidative branch"/>
    <property type="evidence" value="ECO:0007669"/>
    <property type="project" value="TreeGrafter"/>
</dbReference>
<name>A0A0R2UIV6_9GAMM</name>
<feature type="binding site" evidence="7">
    <location>
        <position position="229"/>
    </location>
    <ligand>
        <name>substrate</name>
    </ligand>
</feature>
<feature type="binding site" evidence="7">
    <location>
        <position position="210"/>
    </location>
    <ligand>
        <name>substrate</name>
    </ligand>
</feature>
<accession>A0A0R2UIV6</accession>
<dbReference type="AlphaFoldDB" id="A0A0R2UIV6"/>
<dbReference type="InterPro" id="IPR036291">
    <property type="entry name" value="NAD(P)-bd_dom_sf"/>
</dbReference>
<evidence type="ECO:0000259" key="9">
    <source>
        <dbReference type="Pfam" id="PF02781"/>
    </source>
</evidence>
<comment type="catalytic activity">
    <reaction evidence="7">
        <text>D-glucose 6-phosphate + NADP(+) = 6-phospho-D-glucono-1,5-lactone + NADPH + H(+)</text>
        <dbReference type="Rhea" id="RHEA:15841"/>
        <dbReference type="ChEBI" id="CHEBI:15378"/>
        <dbReference type="ChEBI" id="CHEBI:57783"/>
        <dbReference type="ChEBI" id="CHEBI:57955"/>
        <dbReference type="ChEBI" id="CHEBI:58349"/>
        <dbReference type="ChEBI" id="CHEBI:61548"/>
        <dbReference type="EC" id="1.1.1.49"/>
    </reaction>
</comment>
<protein>
    <recommendedName>
        <fullName evidence="7">Glucose-6-phosphate 1-dehydrogenase</fullName>
        <shortName evidence="7">G6PD</shortName>
        <ecNumber evidence="7">1.1.1.49</ecNumber>
    </recommendedName>
</protein>
<dbReference type="PANTHER" id="PTHR23429">
    <property type="entry name" value="GLUCOSE-6-PHOSPHATE 1-DEHYDROGENASE G6PD"/>
    <property type="match status" value="1"/>
</dbReference>
<feature type="binding site" evidence="7">
    <location>
        <position position="172"/>
    </location>
    <ligand>
        <name>substrate</name>
    </ligand>
</feature>
<dbReference type="GO" id="GO:0005829">
    <property type="term" value="C:cytosol"/>
    <property type="evidence" value="ECO:0007669"/>
    <property type="project" value="TreeGrafter"/>
</dbReference>
<feature type="binding site" evidence="7">
    <location>
        <begin position="88"/>
        <end position="89"/>
    </location>
    <ligand>
        <name>NADP(+)</name>
        <dbReference type="ChEBI" id="CHEBI:58349"/>
    </ligand>
</feature>
<dbReference type="EC" id="1.1.1.49" evidence="7"/>
<dbReference type="GO" id="GO:0006006">
    <property type="term" value="P:glucose metabolic process"/>
    <property type="evidence" value="ECO:0007669"/>
    <property type="project" value="UniProtKB-KW"/>
</dbReference>
<proteinExistence type="inferred from homology"/>
<sequence>MSSNIDLVVFGARGDLAKRKLLPALFQLHKAGLLADSVRIAGVAREAIDTAEFIEDTLKLLKGTNIDGNFDEKAWQGFSRRLSYIKIDFSQKLEFAALKQWTVQKRTIIYYLATPPSLFGSISRHLHDANCVDKTSRIVLEKPIGHDLKSSGEVNGAVGEYFSERNIYRIDHYLGKETVQNLLALRFANRMINSQWDNSCIDHVQITAAETVGIEGRWSYYDKVGQLRDMVQNHLLQLLCMVAMEPPSSLQADEIRAEKVKLLRALRPICDTNVADHAVRGQYSAGWVEGSPVVGYMEEEGSESNSSDNETYVALKVHIDNWRWAGVPFYLRTGKRMREKVTQVVIVYKDNPHSLFPETEGEANNKLVIRLQPNEGIQLEMVSKKQSLKERLSTEKRTLNLDFFDSSGESRIADAYERLFLEVIKGDQWLFVSKDEIEASWRWCDRLLATWKDKKIGTKGYSAGSWGPSKAEILIENDDRSWYQA</sequence>
<reference evidence="10 11" key="1">
    <citation type="submission" date="2015-10" db="EMBL/GenBank/DDBJ databases">
        <title>Metagenome-Assembled Genomes uncover a global brackish microbiome.</title>
        <authorList>
            <person name="Hugerth L.W."/>
            <person name="Larsson J."/>
            <person name="Alneberg J."/>
            <person name="Lindh M.V."/>
            <person name="Legrand C."/>
            <person name="Pinhassi J."/>
            <person name="Andersson A.F."/>
        </authorList>
    </citation>
    <scope>NUCLEOTIDE SEQUENCE [LARGE SCALE GENOMIC DNA]</scope>
    <source>
        <strain evidence="10">BACL26 MAG-121220-bin70</strain>
    </source>
</reference>
<comment type="caution">
    <text evidence="10">The sequence shown here is derived from an EMBL/GenBank/DDBJ whole genome shotgun (WGS) entry which is preliminary data.</text>
</comment>
<dbReference type="GO" id="GO:0050661">
    <property type="term" value="F:NADP binding"/>
    <property type="evidence" value="ECO:0007669"/>
    <property type="project" value="UniProtKB-UniRule"/>
</dbReference>
<evidence type="ECO:0000259" key="8">
    <source>
        <dbReference type="Pfam" id="PF00479"/>
    </source>
</evidence>
<dbReference type="Proteomes" id="UP000051213">
    <property type="component" value="Unassembled WGS sequence"/>
</dbReference>
<dbReference type="InterPro" id="IPR022674">
    <property type="entry name" value="G6P_DH_NAD-bd"/>
</dbReference>
<feature type="active site" description="Proton acceptor" evidence="7">
    <location>
        <position position="234"/>
    </location>
</feature>
<keyword evidence="5 7" id="KW-0560">Oxidoreductase</keyword>
<evidence type="ECO:0000256" key="7">
    <source>
        <dbReference type="HAMAP-Rule" id="MF_00966"/>
    </source>
</evidence>
<comment type="pathway">
    <text evidence="1 7">Carbohydrate degradation; pentose phosphate pathway; D-ribulose 5-phosphate from D-glucose 6-phosphate (oxidative stage): step 1/3.</text>
</comment>
<comment type="caution">
    <text evidence="7">Lacks conserved residue(s) required for the propagation of feature annotation.</text>
</comment>
<feature type="domain" description="Glucose-6-phosphate dehydrogenase NAD-binding" evidence="8">
    <location>
        <begin position="8"/>
        <end position="181"/>
    </location>
</feature>
<feature type="binding site" evidence="7">
    <location>
        <position position="176"/>
    </location>
    <ligand>
        <name>substrate</name>
    </ligand>
</feature>
<feature type="binding site" evidence="7">
    <location>
        <position position="45"/>
    </location>
    <ligand>
        <name>NADP(+)</name>
        <dbReference type="ChEBI" id="CHEBI:58349"/>
    </ligand>
</feature>
<evidence type="ECO:0000256" key="1">
    <source>
        <dbReference type="ARBA" id="ARBA00004937"/>
    </source>
</evidence>
<evidence type="ECO:0000313" key="10">
    <source>
        <dbReference type="EMBL" id="KRO97315.1"/>
    </source>
</evidence>
<dbReference type="SUPFAM" id="SSF51735">
    <property type="entry name" value="NAD(P)-binding Rossmann-fold domains"/>
    <property type="match status" value="1"/>
</dbReference>
<dbReference type="InterPro" id="IPR019796">
    <property type="entry name" value="G6P_DH_AS"/>
</dbReference>
<dbReference type="PROSITE" id="PS00069">
    <property type="entry name" value="G6P_DEHYDROGENASE"/>
    <property type="match status" value="1"/>
</dbReference>
<evidence type="ECO:0000256" key="2">
    <source>
        <dbReference type="ARBA" id="ARBA00009975"/>
    </source>
</evidence>
<dbReference type="SUPFAM" id="SSF55347">
    <property type="entry name" value="Glyceraldehyde-3-phosphate dehydrogenase-like, C-terminal domain"/>
    <property type="match status" value="1"/>
</dbReference>
<evidence type="ECO:0000256" key="5">
    <source>
        <dbReference type="ARBA" id="ARBA00023002"/>
    </source>
</evidence>
<evidence type="ECO:0000256" key="4">
    <source>
        <dbReference type="ARBA" id="ARBA00022857"/>
    </source>
</evidence>
<dbReference type="UniPathway" id="UPA00115">
    <property type="reaction ID" value="UER00408"/>
</dbReference>
<evidence type="ECO:0000256" key="3">
    <source>
        <dbReference type="ARBA" id="ARBA00022526"/>
    </source>
</evidence>
<comment type="function">
    <text evidence="7">Catalyzes the oxidation of glucose 6-phosphate to 6-phosphogluconolactone.</text>
</comment>
<dbReference type="InterPro" id="IPR022675">
    <property type="entry name" value="G6P_DH_C"/>
</dbReference>
<dbReference type="PRINTS" id="PR00079">
    <property type="entry name" value="G6PDHDRGNASE"/>
</dbReference>
<feature type="binding site" evidence="7">
    <location>
        <position position="142"/>
    </location>
    <ligand>
        <name>NADP(+)</name>
        <dbReference type="ChEBI" id="CHEBI:58349"/>
    </ligand>
</feature>
<gene>
    <name evidence="7" type="primary">zwf</name>
    <name evidence="10" type="ORF">ABS24_05245</name>
</gene>
<organism evidence="10 11">
    <name type="scientific">SAR92 bacterium BACL26 MAG-121220-bin70</name>
    <dbReference type="NCBI Taxonomy" id="1655626"/>
    <lineage>
        <taxon>Bacteria</taxon>
        <taxon>Pseudomonadati</taxon>
        <taxon>Pseudomonadota</taxon>
        <taxon>Gammaproteobacteria</taxon>
        <taxon>Cellvibrionales</taxon>
        <taxon>Porticoccaceae</taxon>
        <taxon>SAR92 clade</taxon>
    </lineage>
</organism>
<dbReference type="PANTHER" id="PTHR23429:SF0">
    <property type="entry name" value="GLUCOSE-6-PHOSPHATE 1-DEHYDROGENASE"/>
    <property type="match status" value="1"/>
</dbReference>
<feature type="binding site" evidence="7">
    <location>
        <position position="335"/>
    </location>
    <ligand>
        <name>substrate</name>
    </ligand>
</feature>
<dbReference type="PIRSF" id="PIRSF000110">
    <property type="entry name" value="G6PD"/>
    <property type="match status" value="1"/>
</dbReference>
<keyword evidence="4 7" id="KW-0521">NADP</keyword>
<keyword evidence="6 7" id="KW-0119">Carbohydrate metabolism</keyword>
<evidence type="ECO:0000313" key="11">
    <source>
        <dbReference type="Proteomes" id="UP000051213"/>
    </source>
</evidence>
<comment type="similarity">
    <text evidence="2 7">Belongs to the glucose-6-phosphate dehydrogenase family.</text>
</comment>
<dbReference type="HAMAP" id="MF_00966">
    <property type="entry name" value="G6PD"/>
    <property type="match status" value="1"/>
</dbReference>
<keyword evidence="3 7" id="KW-0313">Glucose metabolism</keyword>
<dbReference type="Gene3D" id="3.30.360.10">
    <property type="entry name" value="Dihydrodipicolinate Reductase, domain 2"/>
    <property type="match status" value="1"/>
</dbReference>
<feature type="binding site" evidence="7">
    <location>
        <position position="340"/>
    </location>
    <ligand>
        <name>substrate</name>
    </ligand>
</feature>
<dbReference type="GO" id="GO:0004345">
    <property type="term" value="F:glucose-6-phosphate dehydrogenase activity"/>
    <property type="evidence" value="ECO:0007669"/>
    <property type="project" value="UniProtKB-UniRule"/>
</dbReference>
<dbReference type="NCBIfam" id="TIGR00871">
    <property type="entry name" value="zwf"/>
    <property type="match status" value="1"/>
</dbReference>
<dbReference type="Pfam" id="PF02781">
    <property type="entry name" value="G6PD_C"/>
    <property type="match status" value="1"/>
</dbReference>